<sequence>MPPERHSGGRSASPGHAPPKPRGRRAASDQEKPSWSPSETKELLDFLVTQKGATSQARFGRLHLDPKVTKGGPKTAKVCLNKYTQLRGIFKVIRELQNVSGWHWSDTTGAGITAETKSSWDDYVKAHPKAKGFRNKGWPFCSQMDDLIPREALGLHVYRPSQAGENMEHNSDFGPPSGDEGNDSNGGSEDDEEEEETTRSRRRRASSPRWDIEDGSSSPNAAASQASSDPPPHKQRHAATLGPSRKSRPSAPGPAALAQLAASVSDVSESLRSALGPQDRGGLATTPKRQMNAMLRAQQLETWLSPDNLAAFIEILEADVKVADAYNTLANEDLRRAWVKRKLRKALGEEYNA</sequence>
<protein>
    <recommendedName>
        <fullName evidence="4">Myb/SANT-like domain-containing protein</fullName>
    </recommendedName>
</protein>
<dbReference type="AlphaFoldDB" id="A0AAD7MZW3"/>
<proteinExistence type="predicted"/>
<feature type="region of interest" description="Disordered" evidence="1">
    <location>
        <begin position="161"/>
        <end position="255"/>
    </location>
</feature>
<accession>A0AAD7MZW3</accession>
<dbReference type="EMBL" id="JARJLG010000132">
    <property type="protein sequence ID" value="KAJ7739446.1"/>
    <property type="molecule type" value="Genomic_DNA"/>
</dbReference>
<dbReference type="PANTHER" id="PTHR46929:SF3">
    <property type="entry name" value="MYB_SANT-LIKE DOMAIN-CONTAINING PROTEIN"/>
    <property type="match status" value="1"/>
</dbReference>
<evidence type="ECO:0008006" key="4">
    <source>
        <dbReference type="Google" id="ProtNLM"/>
    </source>
</evidence>
<evidence type="ECO:0000313" key="2">
    <source>
        <dbReference type="EMBL" id="KAJ7739446.1"/>
    </source>
</evidence>
<reference evidence="2" key="1">
    <citation type="submission" date="2023-03" db="EMBL/GenBank/DDBJ databases">
        <title>Massive genome expansion in bonnet fungi (Mycena s.s.) driven by repeated elements and novel gene families across ecological guilds.</title>
        <authorList>
            <consortium name="Lawrence Berkeley National Laboratory"/>
            <person name="Harder C.B."/>
            <person name="Miyauchi S."/>
            <person name="Viragh M."/>
            <person name="Kuo A."/>
            <person name="Thoen E."/>
            <person name="Andreopoulos B."/>
            <person name="Lu D."/>
            <person name="Skrede I."/>
            <person name="Drula E."/>
            <person name="Henrissat B."/>
            <person name="Morin E."/>
            <person name="Kohler A."/>
            <person name="Barry K."/>
            <person name="LaButti K."/>
            <person name="Morin E."/>
            <person name="Salamov A."/>
            <person name="Lipzen A."/>
            <person name="Mereny Z."/>
            <person name="Hegedus B."/>
            <person name="Baldrian P."/>
            <person name="Stursova M."/>
            <person name="Weitz H."/>
            <person name="Taylor A."/>
            <person name="Grigoriev I.V."/>
            <person name="Nagy L.G."/>
            <person name="Martin F."/>
            <person name="Kauserud H."/>
        </authorList>
    </citation>
    <scope>NUCLEOTIDE SEQUENCE</scope>
    <source>
        <strain evidence="2">CBHHK188m</strain>
    </source>
</reference>
<feature type="region of interest" description="Disordered" evidence="1">
    <location>
        <begin position="1"/>
        <end position="40"/>
    </location>
</feature>
<dbReference type="Proteomes" id="UP001215280">
    <property type="component" value="Unassembled WGS sequence"/>
</dbReference>
<gene>
    <name evidence="2" type="ORF">DFH07DRAFT_983636</name>
</gene>
<feature type="compositionally biased region" description="Low complexity" evidence="1">
    <location>
        <begin position="216"/>
        <end position="228"/>
    </location>
</feature>
<feature type="compositionally biased region" description="Low complexity" evidence="1">
    <location>
        <begin position="177"/>
        <end position="187"/>
    </location>
</feature>
<name>A0AAD7MZW3_9AGAR</name>
<comment type="caution">
    <text evidence="2">The sequence shown here is derived from an EMBL/GenBank/DDBJ whole genome shotgun (WGS) entry which is preliminary data.</text>
</comment>
<organism evidence="2 3">
    <name type="scientific">Mycena maculata</name>
    <dbReference type="NCBI Taxonomy" id="230809"/>
    <lineage>
        <taxon>Eukaryota</taxon>
        <taxon>Fungi</taxon>
        <taxon>Dikarya</taxon>
        <taxon>Basidiomycota</taxon>
        <taxon>Agaricomycotina</taxon>
        <taxon>Agaricomycetes</taxon>
        <taxon>Agaricomycetidae</taxon>
        <taxon>Agaricales</taxon>
        <taxon>Marasmiineae</taxon>
        <taxon>Mycenaceae</taxon>
        <taxon>Mycena</taxon>
    </lineage>
</organism>
<evidence type="ECO:0000256" key="1">
    <source>
        <dbReference type="SAM" id="MobiDB-lite"/>
    </source>
</evidence>
<dbReference type="PANTHER" id="PTHR46929">
    <property type="entry name" value="EXPRESSED PROTEIN"/>
    <property type="match status" value="1"/>
</dbReference>
<keyword evidence="3" id="KW-1185">Reference proteome</keyword>
<evidence type="ECO:0000313" key="3">
    <source>
        <dbReference type="Proteomes" id="UP001215280"/>
    </source>
</evidence>